<dbReference type="Proteomes" id="UP000800097">
    <property type="component" value="Unassembled WGS sequence"/>
</dbReference>
<sequence>MAPKSKTPLASTPEAAQEVIRQEFKTSKVLWTEMTSGFPSVRTCCICDHDMPSSLDRIQSKRGKEERRRILHRACDYRVCLRAADRIDPLVLHPRSPTLPPVLMDVTCPVCEAPLDWGDGDLISRRAMMNYRLRRVFAVNRLCPVRTVEEN</sequence>
<keyword evidence="2" id="KW-1185">Reference proteome</keyword>
<reference evidence="1" key="1">
    <citation type="journal article" date="2020" name="Stud. Mycol.">
        <title>101 Dothideomycetes genomes: a test case for predicting lifestyles and emergence of pathogens.</title>
        <authorList>
            <person name="Haridas S."/>
            <person name="Albert R."/>
            <person name="Binder M."/>
            <person name="Bloem J."/>
            <person name="Labutti K."/>
            <person name="Salamov A."/>
            <person name="Andreopoulos B."/>
            <person name="Baker S."/>
            <person name="Barry K."/>
            <person name="Bills G."/>
            <person name="Bluhm B."/>
            <person name="Cannon C."/>
            <person name="Castanera R."/>
            <person name="Culley D."/>
            <person name="Daum C."/>
            <person name="Ezra D."/>
            <person name="Gonzalez J."/>
            <person name="Henrissat B."/>
            <person name="Kuo A."/>
            <person name="Liang C."/>
            <person name="Lipzen A."/>
            <person name="Lutzoni F."/>
            <person name="Magnuson J."/>
            <person name="Mondo S."/>
            <person name="Nolan M."/>
            <person name="Ohm R."/>
            <person name="Pangilinan J."/>
            <person name="Park H.-J."/>
            <person name="Ramirez L."/>
            <person name="Alfaro M."/>
            <person name="Sun H."/>
            <person name="Tritt A."/>
            <person name="Yoshinaga Y."/>
            <person name="Zwiers L.-H."/>
            <person name="Turgeon B."/>
            <person name="Goodwin S."/>
            <person name="Spatafora J."/>
            <person name="Crous P."/>
            <person name="Grigoriev I."/>
        </authorList>
    </citation>
    <scope>NUCLEOTIDE SEQUENCE</scope>
    <source>
        <strain evidence="1">CBS 379.55</strain>
    </source>
</reference>
<evidence type="ECO:0000313" key="2">
    <source>
        <dbReference type="Proteomes" id="UP000800097"/>
    </source>
</evidence>
<evidence type="ECO:0000313" key="1">
    <source>
        <dbReference type="EMBL" id="KAF2274891.1"/>
    </source>
</evidence>
<dbReference type="AlphaFoldDB" id="A0A6A6JEA5"/>
<name>A0A6A6JEA5_WESOR</name>
<protein>
    <submittedName>
        <fullName evidence="1">Uncharacterized protein</fullName>
    </submittedName>
</protein>
<dbReference type="GeneID" id="54553029"/>
<dbReference type="RefSeq" id="XP_033652430.1">
    <property type="nucleotide sequence ID" value="XM_033799854.1"/>
</dbReference>
<organism evidence="1 2">
    <name type="scientific">Westerdykella ornata</name>
    <dbReference type="NCBI Taxonomy" id="318751"/>
    <lineage>
        <taxon>Eukaryota</taxon>
        <taxon>Fungi</taxon>
        <taxon>Dikarya</taxon>
        <taxon>Ascomycota</taxon>
        <taxon>Pezizomycotina</taxon>
        <taxon>Dothideomycetes</taxon>
        <taxon>Pleosporomycetidae</taxon>
        <taxon>Pleosporales</taxon>
        <taxon>Sporormiaceae</taxon>
        <taxon>Westerdykella</taxon>
    </lineage>
</organism>
<gene>
    <name evidence="1" type="ORF">EI97DRAFT_443758</name>
</gene>
<proteinExistence type="predicted"/>
<accession>A0A6A6JEA5</accession>
<dbReference type="EMBL" id="ML986500">
    <property type="protein sequence ID" value="KAF2274891.1"/>
    <property type="molecule type" value="Genomic_DNA"/>
</dbReference>